<dbReference type="SMART" id="SM00091">
    <property type="entry name" value="PAS"/>
    <property type="match status" value="1"/>
</dbReference>
<dbReference type="Gene3D" id="3.30.565.10">
    <property type="entry name" value="Histidine kinase-like ATPase, C-terminal domain"/>
    <property type="match status" value="1"/>
</dbReference>
<dbReference type="NCBIfam" id="TIGR00229">
    <property type="entry name" value="sensory_box"/>
    <property type="match status" value="1"/>
</dbReference>
<dbReference type="PROSITE" id="PS50112">
    <property type="entry name" value="PAS"/>
    <property type="match status" value="1"/>
</dbReference>
<feature type="domain" description="PAS" evidence="2">
    <location>
        <begin position="243"/>
        <end position="291"/>
    </location>
</feature>
<dbReference type="InterPro" id="IPR036890">
    <property type="entry name" value="HATPase_C_sf"/>
</dbReference>
<dbReference type="KEGG" id="tpx:Turpa_2309"/>
<accession>I4B6P6</accession>
<dbReference type="Pfam" id="PF13581">
    <property type="entry name" value="HATPase_c_2"/>
    <property type="match status" value="1"/>
</dbReference>
<dbReference type="InterPro" id="IPR013767">
    <property type="entry name" value="PAS_fold"/>
</dbReference>
<evidence type="ECO:0000259" key="2">
    <source>
        <dbReference type="PROSITE" id="PS50112"/>
    </source>
</evidence>
<feature type="transmembrane region" description="Helical" evidence="1">
    <location>
        <begin position="6"/>
        <end position="29"/>
    </location>
</feature>
<evidence type="ECO:0000256" key="1">
    <source>
        <dbReference type="SAM" id="Phobius"/>
    </source>
</evidence>
<keyword evidence="1" id="KW-0812">Transmembrane</keyword>
<dbReference type="CDD" id="cd00130">
    <property type="entry name" value="PAS"/>
    <property type="match status" value="1"/>
</dbReference>
<dbReference type="STRING" id="869212.Turpa_2309"/>
<evidence type="ECO:0000313" key="3">
    <source>
        <dbReference type="EMBL" id="AFM12953.1"/>
    </source>
</evidence>
<feature type="transmembrane region" description="Helical" evidence="1">
    <location>
        <begin position="201"/>
        <end position="220"/>
    </location>
</feature>
<name>I4B6P6_TURPD</name>
<reference evidence="3 4" key="1">
    <citation type="submission" date="2012-06" db="EMBL/GenBank/DDBJ databases">
        <title>The complete chromosome of genome of Turneriella parva DSM 21527.</title>
        <authorList>
            <consortium name="US DOE Joint Genome Institute (JGI-PGF)"/>
            <person name="Lucas S."/>
            <person name="Han J."/>
            <person name="Lapidus A."/>
            <person name="Bruce D."/>
            <person name="Goodwin L."/>
            <person name="Pitluck S."/>
            <person name="Peters L."/>
            <person name="Kyrpides N."/>
            <person name="Mavromatis K."/>
            <person name="Ivanova N."/>
            <person name="Mikhailova N."/>
            <person name="Chertkov O."/>
            <person name="Detter J.C."/>
            <person name="Tapia R."/>
            <person name="Han C."/>
            <person name="Land M."/>
            <person name="Hauser L."/>
            <person name="Markowitz V."/>
            <person name="Cheng J.-F."/>
            <person name="Hugenholtz P."/>
            <person name="Woyke T."/>
            <person name="Wu D."/>
            <person name="Gronow S."/>
            <person name="Wellnitz S."/>
            <person name="Brambilla E."/>
            <person name="Klenk H.-P."/>
            <person name="Eisen J.A."/>
        </authorList>
    </citation>
    <scope>NUCLEOTIDE SEQUENCE [LARGE SCALE GENOMIC DNA]</scope>
    <source>
        <strain evidence="4">ATCC BAA-1111 / DSM 21527 / NCTC 11395 / H</strain>
    </source>
</reference>
<dbReference type="CDD" id="cd16936">
    <property type="entry name" value="HATPase_RsbW-like"/>
    <property type="match status" value="1"/>
</dbReference>
<keyword evidence="4" id="KW-1185">Reference proteome</keyword>
<proteinExistence type="predicted"/>
<organism evidence="3 4">
    <name type="scientific">Turneriella parva (strain ATCC BAA-1111 / DSM 21527 / NCTC 11395 / H)</name>
    <name type="common">Leptospira parva</name>
    <dbReference type="NCBI Taxonomy" id="869212"/>
    <lineage>
        <taxon>Bacteria</taxon>
        <taxon>Pseudomonadati</taxon>
        <taxon>Spirochaetota</taxon>
        <taxon>Spirochaetia</taxon>
        <taxon>Leptospirales</taxon>
        <taxon>Leptospiraceae</taxon>
        <taxon>Turneriella</taxon>
    </lineage>
</organism>
<dbReference type="Pfam" id="PF00989">
    <property type="entry name" value="PAS"/>
    <property type="match status" value="1"/>
</dbReference>
<dbReference type="RefSeq" id="WP_014803459.1">
    <property type="nucleotide sequence ID" value="NC_018020.1"/>
</dbReference>
<dbReference type="EMBL" id="CP002959">
    <property type="protein sequence ID" value="AFM12953.1"/>
    <property type="molecule type" value="Genomic_DNA"/>
</dbReference>
<protein>
    <submittedName>
        <fullName evidence="3">PAS fold-4 domain protein</fullName>
    </submittedName>
</protein>
<dbReference type="InterPro" id="IPR003594">
    <property type="entry name" value="HATPase_dom"/>
</dbReference>
<sequence length="539" mass="59776">MAYNRRYLMPLAIAVFALSAIGIGALLIVSNARQTQEAIGVELRAIASHAASHIEPSGYYRLFFQNDRLKSDFKAIEKSSEFLAFKSQLKNTTAFYSDLALGEENIYTFVRDLKSDEIKWGVMLHPKPFSGEGYAAPEALNLVVAYGKPGFSGIYLSTASKREWISGYAPIVYRSQVIGVVEVAREITEVQRAARMRLMPALIASLAVILLSVAAVLLLLNAARKTTKANAELKATLQELEKSTSTYRTLTESSTDIVFLLDPQFRVASINTAVRRQLGFSPAEAQGMHIVDVLCQKDKADAPDYLFDPQLLHAALAALRDTNEKVNLSAALKSALTGDAKQYRILIEKVAAGGENSAAGYIGRAVATSEMAVASIIERSRFSFRLTNSLLLTEELATFLAAIARSYVDESQATTLRIMLREMLLNAIEHGNLEIDFDTKTTSLMHESYFQLIDERRRQPPYRDRSVLVDALISADKLAFRITDEGQGFNHREMLEKLTREKNETAHGRGIVMTLQEFDIVRYNQKGNSVVLIKNLAVS</sequence>
<dbReference type="SUPFAM" id="SSF55785">
    <property type="entry name" value="PYP-like sensor domain (PAS domain)"/>
    <property type="match status" value="1"/>
</dbReference>
<gene>
    <name evidence="3" type="ordered locus">Turpa_2309</name>
</gene>
<dbReference type="HOGENOM" id="CLU_505200_0_0_12"/>
<keyword evidence="1" id="KW-1133">Transmembrane helix</keyword>
<dbReference type="AlphaFoldDB" id="I4B6P6"/>
<dbReference type="InterPro" id="IPR035965">
    <property type="entry name" value="PAS-like_dom_sf"/>
</dbReference>
<dbReference type="Gene3D" id="3.30.450.20">
    <property type="entry name" value="PAS domain"/>
    <property type="match status" value="1"/>
</dbReference>
<dbReference type="InterPro" id="IPR000014">
    <property type="entry name" value="PAS"/>
</dbReference>
<dbReference type="Proteomes" id="UP000006048">
    <property type="component" value="Chromosome"/>
</dbReference>
<keyword evidence="1" id="KW-0472">Membrane</keyword>
<evidence type="ECO:0000313" key="4">
    <source>
        <dbReference type="Proteomes" id="UP000006048"/>
    </source>
</evidence>
<dbReference type="GO" id="GO:0006355">
    <property type="term" value="P:regulation of DNA-templated transcription"/>
    <property type="evidence" value="ECO:0007669"/>
    <property type="project" value="InterPro"/>
</dbReference>